<sequence length="59" mass="6988">MSLSDRVAVLVHRWRIAHYERSQLVDTLKYERSVISARFADDRLRGCWDSPQLRIGDRS</sequence>
<gene>
    <name evidence="1" type="ORF">NOCA2210021</name>
</gene>
<evidence type="ECO:0000313" key="1">
    <source>
        <dbReference type="EMBL" id="CUR54671.1"/>
    </source>
</evidence>
<proteinExistence type="predicted"/>
<dbReference type="EMBL" id="CZKA01000014">
    <property type="protein sequence ID" value="CUR54671.1"/>
    <property type="molecule type" value="Genomic_DNA"/>
</dbReference>
<protein>
    <submittedName>
        <fullName evidence="1">Uncharacterized protein</fullName>
    </submittedName>
</protein>
<reference evidence="1" key="1">
    <citation type="submission" date="2015-08" db="EMBL/GenBank/DDBJ databases">
        <authorList>
            <person name="Babu N.S."/>
            <person name="Beckwith C.J."/>
            <person name="Beseler K.G."/>
            <person name="Brison A."/>
            <person name="Carone J.V."/>
            <person name="Caskin T.P."/>
            <person name="Diamond M."/>
            <person name="Durham M.E."/>
            <person name="Foxe J.M."/>
            <person name="Go M."/>
            <person name="Henderson B.A."/>
            <person name="Jones I.B."/>
            <person name="McGettigan J.A."/>
            <person name="Micheletti S.J."/>
            <person name="Nasrallah M.E."/>
            <person name="Ortiz D."/>
            <person name="Piller C.R."/>
            <person name="Privatt S.R."/>
            <person name="Schneider S.L."/>
            <person name="Sharp S."/>
            <person name="Smith T.C."/>
            <person name="Stanton J.D."/>
            <person name="Ullery H.E."/>
            <person name="Wilson R.J."/>
            <person name="Serrano M.G."/>
            <person name="Buck G."/>
            <person name="Lee V."/>
            <person name="Wang Y."/>
            <person name="Carvalho R."/>
            <person name="Voegtly L."/>
            <person name="Shi R."/>
            <person name="Duckworth R."/>
            <person name="Johnson A."/>
            <person name="Loviza R."/>
            <person name="Walstead R."/>
            <person name="Shah Z."/>
            <person name="Kiflezghi M."/>
            <person name="Wade K."/>
            <person name="Ball S.L."/>
            <person name="Bradley K.W."/>
            <person name="Asai D.J."/>
            <person name="Bowman C.A."/>
            <person name="Russell D.A."/>
            <person name="Pope W.H."/>
            <person name="Jacobs-Sera D."/>
            <person name="Hendrix R.W."/>
            <person name="Hatfull G.F."/>
        </authorList>
    </citation>
    <scope>NUCLEOTIDE SEQUENCE</scope>
</reference>
<name>A0A2P2BY54_9ZZZZ</name>
<organism evidence="1">
    <name type="scientific">metagenome</name>
    <dbReference type="NCBI Taxonomy" id="256318"/>
    <lineage>
        <taxon>unclassified sequences</taxon>
        <taxon>metagenomes</taxon>
    </lineage>
</organism>
<dbReference type="AlphaFoldDB" id="A0A2P2BY54"/>
<accession>A0A2P2BY54</accession>